<dbReference type="PANTHER" id="PTHR13016">
    <property type="entry name" value="AMMECR1 HOMOLOG"/>
    <property type="match status" value="1"/>
</dbReference>
<gene>
    <name evidence="3" type="ORF">B0A48_12650</name>
</gene>
<dbReference type="AlphaFoldDB" id="A0A1V8SRG3"/>
<evidence type="ECO:0000256" key="1">
    <source>
        <dbReference type="SAM" id="MobiDB-lite"/>
    </source>
</evidence>
<dbReference type="Gene3D" id="3.30.700.20">
    <property type="entry name" value="Hypothetical protein ph0010, domain 1"/>
    <property type="match status" value="1"/>
</dbReference>
<dbReference type="InParanoid" id="A0A1V8SRG3"/>
<reference evidence="4" key="1">
    <citation type="submission" date="2017-03" db="EMBL/GenBank/DDBJ databases">
        <title>Genomes of endolithic fungi from Antarctica.</title>
        <authorList>
            <person name="Coleine C."/>
            <person name="Masonjones S."/>
            <person name="Stajich J.E."/>
        </authorList>
    </citation>
    <scope>NUCLEOTIDE SEQUENCE [LARGE SCALE GENOMIC DNA]</scope>
    <source>
        <strain evidence="4">CCFEE 5527</strain>
    </source>
</reference>
<evidence type="ECO:0000313" key="4">
    <source>
        <dbReference type="Proteomes" id="UP000192596"/>
    </source>
</evidence>
<feature type="region of interest" description="Disordered" evidence="1">
    <location>
        <begin position="68"/>
        <end position="116"/>
    </location>
</feature>
<dbReference type="EMBL" id="NAJO01000030">
    <property type="protein sequence ID" value="OQO01614.1"/>
    <property type="molecule type" value="Genomic_DNA"/>
</dbReference>
<accession>A0A1V8SRG3</accession>
<feature type="compositionally biased region" description="Low complexity" evidence="1">
    <location>
        <begin position="105"/>
        <end position="116"/>
    </location>
</feature>
<dbReference type="Pfam" id="PF01871">
    <property type="entry name" value="AMMECR1"/>
    <property type="match status" value="1"/>
</dbReference>
<dbReference type="FunCoup" id="A0A1V8SRG3">
    <property type="interactions" value="1956"/>
</dbReference>
<organism evidence="3 4">
    <name type="scientific">Cryoendolithus antarcticus</name>
    <dbReference type="NCBI Taxonomy" id="1507870"/>
    <lineage>
        <taxon>Eukaryota</taxon>
        <taxon>Fungi</taxon>
        <taxon>Dikarya</taxon>
        <taxon>Ascomycota</taxon>
        <taxon>Pezizomycotina</taxon>
        <taxon>Dothideomycetes</taxon>
        <taxon>Dothideomycetidae</taxon>
        <taxon>Cladosporiales</taxon>
        <taxon>Cladosporiaceae</taxon>
        <taxon>Cryoendolithus</taxon>
    </lineage>
</organism>
<dbReference type="OrthoDB" id="24630at2759"/>
<protein>
    <recommendedName>
        <fullName evidence="2">AMMECR1 domain-containing protein</fullName>
    </recommendedName>
</protein>
<dbReference type="SUPFAM" id="SSF143447">
    <property type="entry name" value="AMMECR1-like"/>
    <property type="match status" value="1"/>
</dbReference>
<feature type="compositionally biased region" description="Low complexity" evidence="1">
    <location>
        <begin position="72"/>
        <end position="95"/>
    </location>
</feature>
<proteinExistence type="predicted"/>
<dbReference type="STRING" id="1507870.A0A1V8SRG3"/>
<feature type="domain" description="AMMECR1" evidence="2">
    <location>
        <begin position="86"/>
        <end position="290"/>
    </location>
</feature>
<name>A0A1V8SRG3_9PEZI</name>
<evidence type="ECO:0000259" key="2">
    <source>
        <dbReference type="PROSITE" id="PS51112"/>
    </source>
</evidence>
<dbReference type="InterPro" id="IPR027485">
    <property type="entry name" value="AMMECR1_N"/>
</dbReference>
<dbReference type="InterPro" id="IPR036071">
    <property type="entry name" value="AMMECR1_dom_sf"/>
</dbReference>
<dbReference type="PROSITE" id="PS51112">
    <property type="entry name" value="AMMECR1"/>
    <property type="match status" value="1"/>
</dbReference>
<evidence type="ECO:0000313" key="3">
    <source>
        <dbReference type="EMBL" id="OQO01614.1"/>
    </source>
</evidence>
<comment type="caution">
    <text evidence="3">The sequence shown here is derived from an EMBL/GenBank/DDBJ whole genome shotgun (WGS) entry which is preliminary data.</text>
</comment>
<dbReference type="InterPro" id="IPR002733">
    <property type="entry name" value="AMMECR1_domain"/>
</dbReference>
<dbReference type="InterPro" id="IPR023473">
    <property type="entry name" value="AMMECR1"/>
</dbReference>
<keyword evidence="4" id="KW-1185">Reference proteome</keyword>
<dbReference type="Proteomes" id="UP000192596">
    <property type="component" value="Unassembled WGS sequence"/>
</dbReference>
<dbReference type="NCBIfam" id="TIGR00296">
    <property type="entry name" value="TIGR00296 family protein"/>
    <property type="match status" value="1"/>
</dbReference>
<sequence length="302" mass="32995">MATPAHCIFCFETLAATLEKRKALPLAQVEDSWTEYQLSLRHEDVETEAGAEIENDDEAPKPAAISRLLNHSPGSAGSSSSSLLSSGKSSNTASGRESGVATPASSKSSGSSIFSLGKGKKEKYTEVPLFITWNTVSARSGHKSLRGCIGTFEPMELESGLRSYALTSALEDPRFPPIPVSLLPSLSAHVTLLTNFSSPSHDPLGWTLGLHGIRINFYERSRRLSSTYLPDVAPEQGWSKEEAVVSLMRKAGWRGREEDWKATWDKGRGELVTYEGKVVGVGYAEYKGWREWIEKSGEARGR</sequence>
<dbReference type="PANTHER" id="PTHR13016:SF0">
    <property type="entry name" value="AMME SYNDROME CANDIDATE GENE 1 PROTEIN"/>
    <property type="match status" value="1"/>
</dbReference>